<evidence type="ECO:0000313" key="5">
    <source>
        <dbReference type="WBParaSite" id="Pan_g7114.t1"/>
    </source>
</evidence>
<reference evidence="5" key="2">
    <citation type="submission" date="2020-10" db="UniProtKB">
        <authorList>
            <consortium name="WormBaseParasite"/>
        </authorList>
    </citation>
    <scope>IDENTIFICATION</scope>
</reference>
<feature type="compositionally biased region" description="Low complexity" evidence="1">
    <location>
        <begin position="531"/>
        <end position="552"/>
    </location>
</feature>
<dbReference type="SUPFAM" id="SSF53300">
    <property type="entry name" value="vWA-like"/>
    <property type="match status" value="2"/>
</dbReference>
<feature type="domain" description="VWFA" evidence="3">
    <location>
        <begin position="626"/>
        <end position="733"/>
    </location>
</feature>
<feature type="region of interest" description="Disordered" evidence="1">
    <location>
        <begin position="345"/>
        <end position="364"/>
    </location>
</feature>
<evidence type="ECO:0000256" key="2">
    <source>
        <dbReference type="SAM" id="SignalP"/>
    </source>
</evidence>
<dbReference type="InterPro" id="IPR036465">
    <property type="entry name" value="vWFA_dom_sf"/>
</dbReference>
<dbReference type="SMART" id="SM00327">
    <property type="entry name" value="VWA"/>
    <property type="match status" value="2"/>
</dbReference>
<dbReference type="PANTHER" id="PTHR22588">
    <property type="entry name" value="VWFA DOMAIN-CONTAINING PROTEIN"/>
    <property type="match status" value="1"/>
</dbReference>
<dbReference type="Proteomes" id="UP000492821">
    <property type="component" value="Unassembled WGS sequence"/>
</dbReference>
<proteinExistence type="predicted"/>
<evidence type="ECO:0000313" key="4">
    <source>
        <dbReference type="Proteomes" id="UP000492821"/>
    </source>
</evidence>
<reference evidence="4" key="1">
    <citation type="journal article" date="2013" name="Genetics">
        <title>The draft genome and transcriptome of Panagrellus redivivus are shaped by the harsh demands of a free-living lifestyle.</title>
        <authorList>
            <person name="Srinivasan J."/>
            <person name="Dillman A.R."/>
            <person name="Macchietto M.G."/>
            <person name="Heikkinen L."/>
            <person name="Lakso M."/>
            <person name="Fracchia K.M."/>
            <person name="Antoshechkin I."/>
            <person name="Mortazavi A."/>
            <person name="Wong G."/>
            <person name="Sternberg P.W."/>
        </authorList>
    </citation>
    <scope>NUCLEOTIDE SEQUENCE [LARGE SCALE GENOMIC DNA]</scope>
    <source>
        <strain evidence="4">MT8872</strain>
    </source>
</reference>
<dbReference type="PROSITE" id="PS50234">
    <property type="entry name" value="VWFA"/>
    <property type="match status" value="2"/>
</dbReference>
<dbReference type="Gene3D" id="3.40.50.410">
    <property type="entry name" value="von Willebrand factor, type A domain"/>
    <property type="match status" value="2"/>
</dbReference>
<dbReference type="InterPro" id="IPR059000">
    <property type="entry name" value="ATPase_P-type_domA"/>
</dbReference>
<dbReference type="SUPFAM" id="SSF81653">
    <property type="entry name" value="Calcium ATPase, transduction domain A"/>
    <property type="match status" value="1"/>
</dbReference>
<dbReference type="InterPro" id="IPR052229">
    <property type="entry name" value="Collagen-VI/PIF"/>
</dbReference>
<keyword evidence="2" id="KW-0732">Signal</keyword>
<dbReference type="WBParaSite" id="Pan_g7114.t1">
    <property type="protein sequence ID" value="Pan_g7114.t1"/>
    <property type="gene ID" value="Pan_g7114"/>
</dbReference>
<organism evidence="4 5">
    <name type="scientific">Panagrellus redivivus</name>
    <name type="common">Microworm</name>
    <dbReference type="NCBI Taxonomy" id="6233"/>
    <lineage>
        <taxon>Eukaryota</taxon>
        <taxon>Metazoa</taxon>
        <taxon>Ecdysozoa</taxon>
        <taxon>Nematoda</taxon>
        <taxon>Chromadorea</taxon>
        <taxon>Rhabditida</taxon>
        <taxon>Tylenchina</taxon>
        <taxon>Panagrolaimomorpha</taxon>
        <taxon>Panagrolaimoidea</taxon>
        <taxon>Panagrolaimidae</taxon>
        <taxon>Panagrellus</taxon>
    </lineage>
</organism>
<protein>
    <submittedName>
        <fullName evidence="5">VWFA domain-containing protein</fullName>
    </submittedName>
</protein>
<dbReference type="Gene3D" id="2.70.150.10">
    <property type="entry name" value="Calcium-transporting ATPase, cytoplasmic transduction domain A"/>
    <property type="match status" value="1"/>
</dbReference>
<feature type="domain" description="VWFA" evidence="3">
    <location>
        <begin position="89"/>
        <end position="261"/>
    </location>
</feature>
<keyword evidence="4" id="KW-1185">Reference proteome</keyword>
<name>A0A7E4W6U9_PANRE</name>
<feature type="chain" id="PRO_5029011447" evidence="2">
    <location>
        <begin position="19"/>
        <end position="887"/>
    </location>
</feature>
<dbReference type="AlphaFoldDB" id="A0A7E4W6U9"/>
<feature type="region of interest" description="Disordered" evidence="1">
    <location>
        <begin position="472"/>
        <end position="619"/>
    </location>
</feature>
<dbReference type="PRINTS" id="PR00453">
    <property type="entry name" value="VWFADOMAIN"/>
</dbReference>
<evidence type="ECO:0000259" key="3">
    <source>
        <dbReference type="PROSITE" id="PS50234"/>
    </source>
</evidence>
<sequence>MRLLPAIAFLCVVGYVFADIVEIIEEGSGEEEIITKESDFDDELLPNIQQSIPLVVTSAENLTDSSPITTTVAPSSTPQTGEECLPKLDLVFLLDTSGSLEQIYQEHVRWAVSLVDSLQIEPDAVQVAAVQYAGFPLTEFALGTYPTVEDIRAHLQQINFQSGVTRTGYALRKAEAELFREERGARKDALKVIILFTDGLSIDDPLKPAAQLREIKGVKIYVVSVGTDGFESEMSRIAGNKENVFGPNDLPRLRSAVLNDAERARACSQIGPSWLRRNKVTNKPTGSPAAAKILKEGILPPLDFLNLVEDDSDDSEDISNEKDLASATKPSVDFDVDVKTSVLMTDDEKQSNGHGETVAPEVPVDGSADAAVVSNVESTLTPTAATEAVKIEATINSIDVAEHLSQNDESTTPTVLEITETEAIKIDESDNEALEKAIKEEAPVARAFAAPSFNQIVPESDEQHNDVFDLNEEERKSFSMTTPSTTTTSERPRTRETTTTRRADTVETTSTSTLAPSVSTSSVKTTKRIFTTRAKPTTTTPSTTTASASTPLRRIRTTVARKALSTVAASPTTTTTQRPRTTRRPTTTQSPSTTPVSPSFTTPRRRPTTRFPPRLTPNASGQCPMDVLFVVDSSGSVQKIYDEQKEYLMDIFSKAQIGDQHRVSLLQFAGSNVQKTEWSFDAIKESAKLMRALRQVRLITGTTYIGAALDSALQVLEKRRHNVPVIVVLISDGSDVRDLLYLSPLAAHSVNVKRVDDSIDRCPCCSQSVLYDLCSKPVFQDLEVIFRFHSTKKCTRPCPMVESMLTGESVPVTKVALPDTRDDEDTLSFKEHSKHILFCGTQVLQTRYYNDKPVDSVVLRAAYSTFKGQLVRSISRSISVSPMICPN</sequence>
<feature type="compositionally biased region" description="Low complexity" evidence="1">
    <location>
        <begin position="506"/>
        <end position="524"/>
    </location>
</feature>
<evidence type="ECO:0000256" key="1">
    <source>
        <dbReference type="SAM" id="MobiDB-lite"/>
    </source>
</evidence>
<feature type="compositionally biased region" description="Basic and acidic residues" evidence="1">
    <location>
        <begin position="490"/>
        <end position="505"/>
    </location>
</feature>
<dbReference type="PANTHER" id="PTHR22588:SF3">
    <property type="entry name" value="VWFA DOMAIN-CONTAINING PROTEIN"/>
    <property type="match status" value="1"/>
</dbReference>
<dbReference type="InterPro" id="IPR008250">
    <property type="entry name" value="ATPase_P-typ_transduc_dom_A_sf"/>
</dbReference>
<dbReference type="InterPro" id="IPR002035">
    <property type="entry name" value="VWF_A"/>
</dbReference>
<dbReference type="Pfam" id="PF00122">
    <property type="entry name" value="E1-E2_ATPase"/>
    <property type="match status" value="1"/>
</dbReference>
<accession>A0A7E4W6U9</accession>
<dbReference type="Pfam" id="PF00092">
    <property type="entry name" value="VWA"/>
    <property type="match status" value="2"/>
</dbReference>
<feature type="compositionally biased region" description="Low complexity" evidence="1">
    <location>
        <begin position="564"/>
        <end position="602"/>
    </location>
</feature>
<feature type="signal peptide" evidence="2">
    <location>
        <begin position="1"/>
        <end position="18"/>
    </location>
</feature>